<gene>
    <name evidence="2" type="ORF">CCUR1050_LOCUS1210</name>
</gene>
<protein>
    <recommendedName>
        <fullName evidence="3">Plastid lipid-associated protein/fibrillin conserved domain-containing protein</fullName>
    </recommendedName>
</protein>
<accession>A0A7S0LVG1</accession>
<feature type="chain" id="PRO_5030572629" description="Plastid lipid-associated protein/fibrillin conserved domain-containing protein" evidence="1">
    <location>
        <begin position="26"/>
        <end position="256"/>
    </location>
</feature>
<sequence>MALSTPKLPVLVLLVQAFVLQKSEAFSVKPISVLGLSKISTRPQCSQRFLLSCALKSFGPKISSSQLEPRISSSQAQHQRAIFLDRRSALGSLAAAIALRLQPAGAVENSSASTTKTTPSEKLFRLSNDKLKAMVESDIRDRQFLVTGQLTRSIYDESCTFTDEIDTYTLDKWIQGTQLLFSNAYSHVDLDGPITVSDAAVELRFKERLMFNLPILQPKVPLSGKLTLKRGGDGLIVSYREEWDSPVWKVLLSATF</sequence>
<dbReference type="PANTHER" id="PTHR34123:SF1">
    <property type="entry name" value="OS04G0578200 PROTEIN"/>
    <property type="match status" value="1"/>
</dbReference>
<proteinExistence type="predicted"/>
<feature type="signal peptide" evidence="1">
    <location>
        <begin position="1"/>
        <end position="25"/>
    </location>
</feature>
<name>A0A7S0LVG1_9CRYP</name>
<dbReference type="PANTHER" id="PTHR34123">
    <property type="entry name" value="OS04G0578200 PROTEIN"/>
    <property type="match status" value="1"/>
</dbReference>
<dbReference type="EMBL" id="HBEZ01002068">
    <property type="protein sequence ID" value="CAD8623535.1"/>
    <property type="molecule type" value="Transcribed_RNA"/>
</dbReference>
<evidence type="ECO:0000256" key="1">
    <source>
        <dbReference type="SAM" id="SignalP"/>
    </source>
</evidence>
<keyword evidence="1" id="KW-0732">Signal</keyword>
<organism evidence="2">
    <name type="scientific">Cryptomonas curvata</name>
    <dbReference type="NCBI Taxonomy" id="233186"/>
    <lineage>
        <taxon>Eukaryota</taxon>
        <taxon>Cryptophyceae</taxon>
        <taxon>Cryptomonadales</taxon>
        <taxon>Cryptomonadaceae</taxon>
        <taxon>Cryptomonas</taxon>
    </lineage>
</organism>
<evidence type="ECO:0008006" key="3">
    <source>
        <dbReference type="Google" id="ProtNLM"/>
    </source>
</evidence>
<reference evidence="2" key="1">
    <citation type="submission" date="2021-01" db="EMBL/GenBank/DDBJ databases">
        <authorList>
            <person name="Corre E."/>
            <person name="Pelletier E."/>
            <person name="Niang G."/>
            <person name="Scheremetjew M."/>
            <person name="Finn R."/>
            <person name="Kale V."/>
            <person name="Holt S."/>
            <person name="Cochrane G."/>
            <person name="Meng A."/>
            <person name="Brown T."/>
            <person name="Cohen L."/>
        </authorList>
    </citation>
    <scope>NUCLEOTIDE SEQUENCE</scope>
    <source>
        <strain evidence="2">CCAP979/52</strain>
    </source>
</reference>
<evidence type="ECO:0000313" key="2">
    <source>
        <dbReference type="EMBL" id="CAD8623535.1"/>
    </source>
</evidence>
<dbReference type="AlphaFoldDB" id="A0A7S0LVG1"/>